<dbReference type="eggNOG" id="COG0175">
    <property type="taxonomic scope" value="Bacteria"/>
</dbReference>
<protein>
    <submittedName>
        <fullName evidence="1">Uncharacterized protein</fullName>
    </submittedName>
</protein>
<dbReference type="AlphaFoldDB" id="A0A031JQB5"/>
<comment type="caution">
    <text evidence="1">The sequence shown here is derived from an EMBL/GenBank/DDBJ whole genome shotgun (WGS) entry which is preliminary data.</text>
</comment>
<accession>A0A031JQB5</accession>
<dbReference type="EMBL" id="JFYZ01000032">
    <property type="protein sequence ID" value="EZP77801.1"/>
    <property type="molecule type" value="Genomic_DNA"/>
</dbReference>
<organism evidence="1 2">
    <name type="scientific">Novosphingobium resinovorum</name>
    <dbReference type="NCBI Taxonomy" id="158500"/>
    <lineage>
        <taxon>Bacteria</taxon>
        <taxon>Pseudomonadati</taxon>
        <taxon>Pseudomonadota</taxon>
        <taxon>Alphaproteobacteria</taxon>
        <taxon>Sphingomonadales</taxon>
        <taxon>Sphingomonadaceae</taxon>
        <taxon>Novosphingobium</taxon>
    </lineage>
</organism>
<dbReference type="PATRIC" id="fig|158500.4.peg.4442"/>
<name>A0A031JQB5_9SPHN</name>
<dbReference type="Proteomes" id="UP000024329">
    <property type="component" value="Unassembled WGS sequence"/>
</dbReference>
<evidence type="ECO:0000313" key="1">
    <source>
        <dbReference type="EMBL" id="EZP77801.1"/>
    </source>
</evidence>
<evidence type="ECO:0000313" key="2">
    <source>
        <dbReference type="Proteomes" id="UP000024329"/>
    </source>
</evidence>
<sequence>MTDFIRHERLLPADDIDRIISDAPLDLIQFQDVAASIPVDERPTMRSWIERFNAAVPASQRPRLAA</sequence>
<proteinExistence type="predicted"/>
<reference evidence="1 2" key="1">
    <citation type="submission" date="2014-03" db="EMBL/GenBank/DDBJ databases">
        <title>Whole genome sequence of Novosphingobium resinovorum KF1.</title>
        <authorList>
            <person name="Gan H.M."/>
            <person name="Gan H.Y."/>
            <person name="Chew T.H."/>
            <person name="Savka M.A."/>
        </authorList>
    </citation>
    <scope>NUCLEOTIDE SEQUENCE [LARGE SCALE GENOMIC DNA]</scope>
    <source>
        <strain evidence="1 2">KF1</strain>
    </source>
</reference>
<gene>
    <name evidence="1" type="ORF">BV97_04370</name>
</gene>